<dbReference type="SUPFAM" id="SSF52151">
    <property type="entry name" value="FabD/lysophospholipase-like"/>
    <property type="match status" value="1"/>
</dbReference>
<sequence>MSFLQIPVSRLHPGHQGHEKVIDGQTRVVRKSQSHGGLLNPLLRLAQNPRSAVQELWTAAEVCAESTDEQTALSIDDENRKQLLHVKLKEAKTYSEWRSAASELDKLEGNNAWKEEEVTREYNYALVKSRLQQLDEARTNCDTRRMLFLIRTSLTRGLGGMGSLQLYKHSHIGTKTLIERYIESTLNTLTALLEIAAAKGDDEVDPRHLLDQILQARQSFGRSALLLSGGGTFGMNHVGVVKTLWEAKLLPRIISGASAGSIVAAILCSRTDEELPSVIDEFCYGEMDVFEREGEEDGIFRKLSRFLKHGSLFDIGNLIRVMKNLLGDLTFQEAYNRTRRILNIPVSTASVYELPRLLNYITAPNVIIWSAVAASCSVPLVFSAASLLSKDPRTGLEVPWNPSPGRWIDGSVDNDLPMTRLAEMFNVNHFIVSQVNPHVVPFVNNEASSSIAAAITTGPSWLNSMANLAKDEALHRMHVLTEMGVFPNYFTKIRSVLSQRYAGDITIFPEIDFAQVPQVLANPTTEFMLAALLGGEKATWPKLARVQNHCAIELALDAAVRSLRARVAFSPSQVDLRQSLHGYMRPALQSSSSHIHKREIKRRMLPVIVTPAGPDALAPLTTLSTAKVPHLAEPAAPGLRRNRANQSIRRLSPSRRSFHLQPSSPEDGLVSSSHDDDDDTGPSPFDDYDDYDDDEMPDSESSSTESPPASPLHHHHNDTHLWPPPPPSSSSSRSRHLFPSASQPTTPLLPPSRSSFGLGSPLAMTKASSTHLHSHQNQNQLHTPITPPPCASPSAAELRYKRLFHDTPDPSHADVIDNGDADTNVEAAAILADAKKPPKSKSAAASSSRPGSRPGSRPHSRRGSVSQQSGGPQQQQQQHIGNMKMMQLDISGTRGMMLRRRRSGLFGSGLGSGLGLGLGIKENGKDG</sequence>
<keyword evidence="2 5" id="KW-0378">Hydrolase</keyword>
<accession>A0A6A6W098</accession>
<comment type="caution">
    <text evidence="5">Lacks conserved residue(s) required for the propagation of feature annotation.</text>
</comment>
<gene>
    <name evidence="8" type="ORF">EJ05DRAFT_478428</name>
</gene>
<feature type="compositionally biased region" description="Low complexity" evidence="6">
    <location>
        <begin position="768"/>
        <end position="783"/>
    </location>
</feature>
<dbReference type="CDD" id="cd07230">
    <property type="entry name" value="Pat_TGL4-5_like"/>
    <property type="match status" value="1"/>
</dbReference>
<dbReference type="GO" id="GO:0004806">
    <property type="term" value="F:triacylglycerol lipase activity"/>
    <property type="evidence" value="ECO:0007669"/>
    <property type="project" value="InterPro"/>
</dbReference>
<dbReference type="Proteomes" id="UP000799437">
    <property type="component" value="Unassembled WGS sequence"/>
</dbReference>
<keyword evidence="9" id="KW-1185">Reference proteome</keyword>
<keyword evidence="3 5" id="KW-0442">Lipid degradation</keyword>
<feature type="compositionally biased region" description="Low complexity" evidence="6">
    <location>
        <begin position="840"/>
        <end position="855"/>
    </location>
</feature>
<keyword evidence="4 5" id="KW-0443">Lipid metabolism</keyword>
<evidence type="ECO:0000256" key="5">
    <source>
        <dbReference type="PROSITE-ProRule" id="PRU01161"/>
    </source>
</evidence>
<protein>
    <submittedName>
        <fullName evidence="8">Patatin-domain-containing protein</fullName>
    </submittedName>
</protein>
<evidence type="ECO:0000256" key="4">
    <source>
        <dbReference type="ARBA" id="ARBA00023098"/>
    </source>
</evidence>
<dbReference type="RefSeq" id="XP_033597865.1">
    <property type="nucleotide sequence ID" value="XM_033744458.1"/>
</dbReference>
<feature type="short sequence motif" description="GXSXG" evidence="5">
    <location>
        <begin position="256"/>
        <end position="260"/>
    </location>
</feature>
<feature type="region of interest" description="Disordered" evidence="6">
    <location>
        <begin position="828"/>
        <end position="881"/>
    </location>
</feature>
<feature type="active site" description="Nucleophile" evidence="5">
    <location>
        <position position="258"/>
    </location>
</feature>
<feature type="compositionally biased region" description="Low complexity" evidence="6">
    <location>
        <begin position="863"/>
        <end position="878"/>
    </location>
</feature>
<evidence type="ECO:0000256" key="1">
    <source>
        <dbReference type="ARBA" id="ARBA00002682"/>
    </source>
</evidence>
<comment type="function">
    <text evidence="1">Probable lipid hydrolase.</text>
</comment>
<feature type="compositionally biased region" description="Acidic residues" evidence="6">
    <location>
        <begin position="675"/>
        <end position="698"/>
    </location>
</feature>
<dbReference type="Gene3D" id="3.40.1090.10">
    <property type="entry name" value="Cytosolic phospholipase A2 catalytic domain"/>
    <property type="match status" value="2"/>
</dbReference>
<dbReference type="GO" id="GO:0016042">
    <property type="term" value="P:lipid catabolic process"/>
    <property type="evidence" value="ECO:0007669"/>
    <property type="project" value="UniProtKB-UniRule"/>
</dbReference>
<reference evidence="8" key="1">
    <citation type="journal article" date="2020" name="Stud. Mycol.">
        <title>101 Dothideomycetes genomes: a test case for predicting lifestyles and emergence of pathogens.</title>
        <authorList>
            <person name="Haridas S."/>
            <person name="Albert R."/>
            <person name="Binder M."/>
            <person name="Bloem J."/>
            <person name="Labutti K."/>
            <person name="Salamov A."/>
            <person name="Andreopoulos B."/>
            <person name="Baker S."/>
            <person name="Barry K."/>
            <person name="Bills G."/>
            <person name="Bluhm B."/>
            <person name="Cannon C."/>
            <person name="Castanera R."/>
            <person name="Culley D."/>
            <person name="Daum C."/>
            <person name="Ezra D."/>
            <person name="Gonzalez J."/>
            <person name="Henrissat B."/>
            <person name="Kuo A."/>
            <person name="Liang C."/>
            <person name="Lipzen A."/>
            <person name="Lutzoni F."/>
            <person name="Magnuson J."/>
            <person name="Mondo S."/>
            <person name="Nolan M."/>
            <person name="Ohm R."/>
            <person name="Pangilinan J."/>
            <person name="Park H.-J."/>
            <person name="Ramirez L."/>
            <person name="Alfaro M."/>
            <person name="Sun H."/>
            <person name="Tritt A."/>
            <person name="Yoshinaga Y."/>
            <person name="Zwiers L.-H."/>
            <person name="Turgeon B."/>
            <person name="Goodwin S."/>
            <person name="Spatafora J."/>
            <person name="Crous P."/>
            <person name="Grigoriev I."/>
        </authorList>
    </citation>
    <scope>NUCLEOTIDE SEQUENCE</scope>
    <source>
        <strain evidence="8">CBS 121739</strain>
    </source>
</reference>
<evidence type="ECO:0000256" key="6">
    <source>
        <dbReference type="SAM" id="MobiDB-lite"/>
    </source>
</evidence>
<feature type="active site" description="Proton acceptor" evidence="5">
    <location>
        <position position="409"/>
    </location>
</feature>
<proteinExistence type="predicted"/>
<organism evidence="8 9">
    <name type="scientific">Pseudovirgaria hyperparasitica</name>
    <dbReference type="NCBI Taxonomy" id="470096"/>
    <lineage>
        <taxon>Eukaryota</taxon>
        <taxon>Fungi</taxon>
        <taxon>Dikarya</taxon>
        <taxon>Ascomycota</taxon>
        <taxon>Pezizomycotina</taxon>
        <taxon>Dothideomycetes</taxon>
        <taxon>Dothideomycetes incertae sedis</taxon>
        <taxon>Acrospermales</taxon>
        <taxon>Acrospermaceae</taxon>
        <taxon>Pseudovirgaria</taxon>
    </lineage>
</organism>
<dbReference type="InterPro" id="IPR021771">
    <property type="entry name" value="Triacylglycerol_lipase_N"/>
</dbReference>
<dbReference type="InterPro" id="IPR050301">
    <property type="entry name" value="NTE"/>
</dbReference>
<dbReference type="PANTHER" id="PTHR14226:SF10">
    <property type="entry name" value="TRIACYLGLYCEROL LIPASE 4-RELATED"/>
    <property type="match status" value="1"/>
</dbReference>
<dbReference type="PANTHER" id="PTHR14226">
    <property type="entry name" value="NEUROPATHY TARGET ESTERASE/SWISS CHEESE D.MELANOGASTER"/>
    <property type="match status" value="1"/>
</dbReference>
<evidence type="ECO:0000313" key="8">
    <source>
        <dbReference type="EMBL" id="KAF2755414.1"/>
    </source>
</evidence>
<dbReference type="PROSITE" id="PS51635">
    <property type="entry name" value="PNPLA"/>
    <property type="match status" value="1"/>
</dbReference>
<dbReference type="EMBL" id="ML996577">
    <property type="protein sequence ID" value="KAF2755414.1"/>
    <property type="molecule type" value="Genomic_DNA"/>
</dbReference>
<feature type="compositionally biased region" description="Low complexity" evidence="6">
    <location>
        <begin position="739"/>
        <end position="755"/>
    </location>
</feature>
<dbReference type="OrthoDB" id="10049244at2759"/>
<dbReference type="GO" id="GO:0006641">
    <property type="term" value="P:triglyceride metabolic process"/>
    <property type="evidence" value="ECO:0007669"/>
    <property type="project" value="UniProtKB-ARBA"/>
</dbReference>
<evidence type="ECO:0000259" key="7">
    <source>
        <dbReference type="PROSITE" id="PS51635"/>
    </source>
</evidence>
<evidence type="ECO:0000256" key="2">
    <source>
        <dbReference type="ARBA" id="ARBA00022801"/>
    </source>
</evidence>
<feature type="region of interest" description="Disordered" evidence="6">
    <location>
        <begin position="628"/>
        <end position="796"/>
    </location>
</feature>
<name>A0A6A6W098_9PEZI</name>
<feature type="short sequence motif" description="GXGXXG" evidence="5">
    <location>
        <begin position="229"/>
        <end position="234"/>
    </location>
</feature>
<evidence type="ECO:0000256" key="3">
    <source>
        <dbReference type="ARBA" id="ARBA00022963"/>
    </source>
</evidence>
<feature type="domain" description="PNPLA" evidence="7">
    <location>
        <begin position="225"/>
        <end position="422"/>
    </location>
</feature>
<dbReference type="Pfam" id="PF11815">
    <property type="entry name" value="DUF3336"/>
    <property type="match status" value="1"/>
</dbReference>
<evidence type="ECO:0000313" key="9">
    <source>
        <dbReference type="Proteomes" id="UP000799437"/>
    </source>
</evidence>
<dbReference type="AlphaFoldDB" id="A0A6A6W098"/>
<dbReference type="InterPro" id="IPR016035">
    <property type="entry name" value="Acyl_Trfase/lysoPLipase"/>
</dbReference>
<dbReference type="Pfam" id="PF01734">
    <property type="entry name" value="Patatin"/>
    <property type="match status" value="1"/>
</dbReference>
<dbReference type="GeneID" id="54485512"/>
<dbReference type="InterPro" id="IPR002641">
    <property type="entry name" value="PNPLA_dom"/>
</dbReference>